<feature type="domain" description="NWD NACHT-NTPase N-terminal" evidence="2">
    <location>
        <begin position="31"/>
        <end position="207"/>
    </location>
</feature>
<dbReference type="SUPFAM" id="SSF52540">
    <property type="entry name" value="P-loop containing nucleoside triphosphate hydrolases"/>
    <property type="match status" value="1"/>
</dbReference>
<evidence type="ECO:0000259" key="3">
    <source>
        <dbReference type="Pfam" id="PF22939"/>
    </source>
</evidence>
<dbReference type="InterPro" id="IPR031359">
    <property type="entry name" value="NACHT_N"/>
</dbReference>
<feature type="domain" description="GPI inositol-deacylase winged helix" evidence="3">
    <location>
        <begin position="556"/>
        <end position="648"/>
    </location>
</feature>
<reference evidence="6 7" key="1">
    <citation type="submission" date="2018-02" db="EMBL/GenBank/DDBJ databases">
        <title>The genomes of Aspergillus section Nigri reveals drivers in fungal speciation.</title>
        <authorList>
            <consortium name="DOE Joint Genome Institute"/>
            <person name="Vesth T.C."/>
            <person name="Nybo J."/>
            <person name="Theobald S."/>
            <person name="Brandl J."/>
            <person name="Frisvad J.C."/>
            <person name="Nielsen K.F."/>
            <person name="Lyhne E.K."/>
            <person name="Kogle M.E."/>
            <person name="Kuo A."/>
            <person name="Riley R."/>
            <person name="Clum A."/>
            <person name="Nolan M."/>
            <person name="Lipzen A."/>
            <person name="Salamov A."/>
            <person name="Henrissat B."/>
            <person name="Wiebenga A."/>
            <person name="De vries R.P."/>
            <person name="Grigoriev I.V."/>
            <person name="Mortensen U.H."/>
            <person name="Andersen M.R."/>
            <person name="Baker S.E."/>
        </authorList>
    </citation>
    <scope>NUCLEOTIDE SEQUENCE [LARGE SCALE GENOMIC DNA]</scope>
    <source>
        <strain evidence="6 7">CBS 313.89</strain>
    </source>
</reference>
<evidence type="ECO:0000313" key="6">
    <source>
        <dbReference type="EMBL" id="RAK79384.1"/>
    </source>
</evidence>
<dbReference type="Pfam" id="PF23239">
    <property type="entry name" value="DUF7069"/>
    <property type="match status" value="1"/>
</dbReference>
<evidence type="ECO:0008006" key="8">
    <source>
        <dbReference type="Google" id="ProtNLM"/>
    </source>
</evidence>
<dbReference type="EMBL" id="KZ824633">
    <property type="protein sequence ID" value="RAK79384.1"/>
    <property type="molecule type" value="Genomic_DNA"/>
</dbReference>
<evidence type="ECO:0000259" key="5">
    <source>
        <dbReference type="Pfam" id="PF24883"/>
    </source>
</evidence>
<evidence type="ECO:0000259" key="4">
    <source>
        <dbReference type="Pfam" id="PF23239"/>
    </source>
</evidence>
<feature type="domain" description="DUF7069" evidence="4">
    <location>
        <begin position="477"/>
        <end position="543"/>
    </location>
</feature>
<name>A0A8G1W3R6_9EURO</name>
<dbReference type="Pfam" id="PF13637">
    <property type="entry name" value="Ank_4"/>
    <property type="match status" value="1"/>
</dbReference>
<dbReference type="VEuPathDB" id="FungiDB:BO72DRAFT_446189"/>
<dbReference type="InterPro" id="IPR056884">
    <property type="entry name" value="NPHP3-like_N"/>
</dbReference>
<dbReference type="Gene3D" id="1.25.40.20">
    <property type="entry name" value="Ankyrin repeat-containing domain"/>
    <property type="match status" value="2"/>
</dbReference>
<dbReference type="InterPro" id="IPR036770">
    <property type="entry name" value="Ankyrin_rpt-contain_sf"/>
</dbReference>
<keyword evidence="7" id="KW-1185">Reference proteome</keyword>
<dbReference type="SMART" id="SM00248">
    <property type="entry name" value="ANK"/>
    <property type="match status" value="5"/>
</dbReference>
<dbReference type="RefSeq" id="XP_040803394.1">
    <property type="nucleotide sequence ID" value="XM_040944236.1"/>
</dbReference>
<dbReference type="InterPro" id="IPR054471">
    <property type="entry name" value="GPIID_WHD"/>
</dbReference>
<protein>
    <recommendedName>
        <fullName evidence="8">NWD NACHT-NTPase N-terminal domain-containing protein</fullName>
    </recommendedName>
</protein>
<dbReference type="Pfam" id="PF12796">
    <property type="entry name" value="Ank_2"/>
    <property type="match status" value="1"/>
</dbReference>
<dbReference type="GeneID" id="63861569"/>
<dbReference type="Pfam" id="PF17100">
    <property type="entry name" value="NACHT_N"/>
    <property type="match status" value="1"/>
</dbReference>
<proteinExistence type="predicted"/>
<dbReference type="Proteomes" id="UP000249789">
    <property type="component" value="Unassembled WGS sequence"/>
</dbReference>
<dbReference type="Pfam" id="PF22939">
    <property type="entry name" value="WHD_GPIID"/>
    <property type="match status" value="1"/>
</dbReference>
<dbReference type="Pfam" id="PF24883">
    <property type="entry name" value="NPHP3_N"/>
    <property type="match status" value="1"/>
</dbReference>
<dbReference type="OrthoDB" id="163438at2759"/>
<dbReference type="InterPro" id="IPR002110">
    <property type="entry name" value="Ankyrin_rpt"/>
</dbReference>
<dbReference type="SUPFAM" id="SSF48403">
    <property type="entry name" value="Ankyrin repeat"/>
    <property type="match status" value="1"/>
</dbReference>
<feature type="non-terminal residue" evidence="6">
    <location>
        <position position="1"/>
    </location>
</feature>
<evidence type="ECO:0000313" key="7">
    <source>
        <dbReference type="Proteomes" id="UP000249789"/>
    </source>
</evidence>
<dbReference type="AlphaFoldDB" id="A0A8G1W3R6"/>
<dbReference type="PANTHER" id="PTHR10039">
    <property type="entry name" value="AMELOGENIN"/>
    <property type="match status" value="1"/>
</dbReference>
<dbReference type="InterPro" id="IPR055497">
    <property type="entry name" value="DUF7069"/>
</dbReference>
<organism evidence="6 7">
    <name type="scientific">Aspergillus fijiensis CBS 313.89</name>
    <dbReference type="NCBI Taxonomy" id="1448319"/>
    <lineage>
        <taxon>Eukaryota</taxon>
        <taxon>Fungi</taxon>
        <taxon>Dikarya</taxon>
        <taxon>Ascomycota</taxon>
        <taxon>Pezizomycotina</taxon>
        <taxon>Eurotiomycetes</taxon>
        <taxon>Eurotiomycetidae</taxon>
        <taxon>Eurotiales</taxon>
        <taxon>Aspergillaceae</taxon>
        <taxon>Aspergillus</taxon>
    </lineage>
</organism>
<sequence>MKQNRELAEVLSESMDILKSQYRLDLQHGDPSYHEQLCKLLNAKTAEAETKKWEVHLGDHSVPVRDQLNKVFKNILAVKEVVSTAASASPPASIACAGVMVCFGMIIQAVEQHAVLLRGLDLISESMIRLRAREDLYLTSQTGQETDLLKQLRESLTSLCCKILEFQARALCYLHRRSAAQFLRDFLDSDGWASLCQDIEKHEKSIETTTSLIEAEGTKQKHKDLLERIEEIQNVAHQRDLWATTSARDERIRKFLKLLYTCPYKDRKNRNDRRVPGTCEWFTTHGTFQRWQQSSPNNLAGLLWVSADPGCGKSVLARYLVDDLLLNDNKRTVCYFFFKDDFPDQRNAAGALAAILRQLFIAQPQLLQDRDLNKLETDGKKLAQSWAELWNMLISAASRTTAGEIVCILDALDECQDHAQLIKEVSAYYSGQYRQSKLKFLMTSRPYDHIRRGFSDLEAKLPTIHLSGDGEKEVEQIAREINLVIRKRVADISQRRSLEAGEHTMLEHQLTAVENRTYLWVSLTLDVIENIPGFTKGNVRRVVQNLPKTVESAYERILDRSVDKPKAKALLHIITAAVRPLLLEELSLALALHLNADCQTFTAISDDVEPKERFRKTLRDLCGLFVIIINEKVYFLHQTAKEFLVLSDKSAIEESMFQVTGWKHALVPEESHRILATICIALISWMTGEWTGIHQGDFDEYASRSWVTHYHQARVRDEDPLIKRAHSICDPNSVVYETWSNLAYAMYRIPKGASRLLISSSLGLTGVVKLLLATEKMDINSFDSEYGRTALSIAARYGHEAVVKLLLATEKVDIDFPDHKNGQTPLSLAAGYGHEAVVKLLLATKQVDINFPDSVNGHTPLFMAAIFGHKAVVELLLATEQVDINFPDRLGRTLLSLAAQMGDEAVVELLLATEQ</sequence>
<keyword evidence="1" id="KW-0677">Repeat</keyword>
<accession>A0A8G1W3R6</accession>
<feature type="domain" description="Nephrocystin 3-like N-terminal" evidence="5">
    <location>
        <begin position="277"/>
        <end position="445"/>
    </location>
</feature>
<evidence type="ECO:0000256" key="1">
    <source>
        <dbReference type="ARBA" id="ARBA00022737"/>
    </source>
</evidence>
<evidence type="ECO:0000259" key="2">
    <source>
        <dbReference type="Pfam" id="PF17100"/>
    </source>
</evidence>
<gene>
    <name evidence="6" type="ORF">BO72DRAFT_446189</name>
</gene>
<dbReference type="InterPro" id="IPR027417">
    <property type="entry name" value="P-loop_NTPase"/>
</dbReference>
<dbReference type="Gene3D" id="3.40.50.300">
    <property type="entry name" value="P-loop containing nucleotide triphosphate hydrolases"/>
    <property type="match status" value="1"/>
</dbReference>